<reference evidence="2 3" key="1">
    <citation type="journal article" date="2024" name="Ann. Entomol. Soc. Am.">
        <title>Genomic analyses of the southern and eastern yellowjacket wasps (Hymenoptera: Vespidae) reveal evolutionary signatures of social life.</title>
        <authorList>
            <person name="Catto M.A."/>
            <person name="Caine P.B."/>
            <person name="Orr S.E."/>
            <person name="Hunt B.G."/>
            <person name="Goodisman M.A.D."/>
        </authorList>
    </citation>
    <scope>NUCLEOTIDE SEQUENCE [LARGE SCALE GENOMIC DNA]</scope>
    <source>
        <strain evidence="2">232</strain>
        <tissue evidence="2">Head and thorax</tissue>
    </source>
</reference>
<name>A0ABD2CZU3_VESMC</name>
<dbReference type="EMBL" id="JAYRBN010000025">
    <property type="protein sequence ID" value="KAL2750179.1"/>
    <property type="molecule type" value="Genomic_DNA"/>
</dbReference>
<gene>
    <name evidence="2" type="ORF">V1477_001675</name>
</gene>
<feature type="compositionally biased region" description="Polar residues" evidence="1">
    <location>
        <begin position="49"/>
        <end position="59"/>
    </location>
</feature>
<proteinExistence type="predicted"/>
<keyword evidence="3" id="KW-1185">Reference proteome</keyword>
<dbReference type="AlphaFoldDB" id="A0ABD2CZU3"/>
<evidence type="ECO:0000313" key="2">
    <source>
        <dbReference type="EMBL" id="KAL2750179.1"/>
    </source>
</evidence>
<feature type="compositionally biased region" description="Basic and acidic residues" evidence="1">
    <location>
        <begin position="60"/>
        <end position="69"/>
    </location>
</feature>
<evidence type="ECO:0000313" key="3">
    <source>
        <dbReference type="Proteomes" id="UP001607303"/>
    </source>
</evidence>
<organism evidence="2 3">
    <name type="scientific">Vespula maculifrons</name>
    <name type="common">Eastern yellow jacket</name>
    <name type="synonym">Wasp</name>
    <dbReference type="NCBI Taxonomy" id="7453"/>
    <lineage>
        <taxon>Eukaryota</taxon>
        <taxon>Metazoa</taxon>
        <taxon>Ecdysozoa</taxon>
        <taxon>Arthropoda</taxon>
        <taxon>Hexapoda</taxon>
        <taxon>Insecta</taxon>
        <taxon>Pterygota</taxon>
        <taxon>Neoptera</taxon>
        <taxon>Endopterygota</taxon>
        <taxon>Hymenoptera</taxon>
        <taxon>Apocrita</taxon>
        <taxon>Aculeata</taxon>
        <taxon>Vespoidea</taxon>
        <taxon>Vespidae</taxon>
        <taxon>Vespinae</taxon>
        <taxon>Vespula</taxon>
    </lineage>
</organism>
<comment type="caution">
    <text evidence="2">The sequence shown here is derived from an EMBL/GenBank/DDBJ whole genome shotgun (WGS) entry which is preliminary data.</text>
</comment>
<dbReference type="Proteomes" id="UP001607303">
    <property type="component" value="Unassembled WGS sequence"/>
</dbReference>
<accession>A0ABD2CZU3</accession>
<feature type="region of interest" description="Disordered" evidence="1">
    <location>
        <begin position="40"/>
        <end position="69"/>
    </location>
</feature>
<sequence length="69" mass="7867">MSESSSRLLGCLFKPPFSRLPFDSPLTTSLSSLRWRLKRTKKREPAAESNKSFSSTCTRSSREKEILQS</sequence>
<evidence type="ECO:0000256" key="1">
    <source>
        <dbReference type="SAM" id="MobiDB-lite"/>
    </source>
</evidence>
<protein>
    <submittedName>
        <fullName evidence="2">Uncharacterized protein</fullName>
    </submittedName>
</protein>